<keyword evidence="2" id="KW-1185">Reference proteome</keyword>
<name>A0A7X5QG72_9GAMM</name>
<proteinExistence type="predicted"/>
<reference evidence="1 2" key="1">
    <citation type="submission" date="2018-02" db="EMBL/GenBank/DDBJ databases">
        <authorList>
            <person name="Machado R.A."/>
        </authorList>
    </citation>
    <scope>NUCLEOTIDE SEQUENCE [LARGE SCALE GENOMIC DNA]</scope>
    <source>
        <strain evidence="1 2">DSM 19724</strain>
    </source>
</reference>
<dbReference type="Proteomes" id="UP000591844">
    <property type="component" value="Unassembled WGS sequence"/>
</dbReference>
<evidence type="ECO:0000313" key="2">
    <source>
        <dbReference type="Proteomes" id="UP000591844"/>
    </source>
</evidence>
<dbReference type="RefSeq" id="WP_166309026.1">
    <property type="nucleotide sequence ID" value="NZ_CAWPIB010000018.1"/>
</dbReference>
<gene>
    <name evidence="1" type="ORF">C5469_16770</name>
</gene>
<protein>
    <submittedName>
        <fullName evidence="1">Uncharacterized protein</fullName>
    </submittedName>
</protein>
<accession>A0A7X5QG72</accession>
<dbReference type="AlphaFoldDB" id="A0A7X5QG72"/>
<organism evidence="1 2">
    <name type="scientific">Photorhabdus cinerea</name>
    <dbReference type="NCBI Taxonomy" id="471575"/>
    <lineage>
        <taxon>Bacteria</taxon>
        <taxon>Pseudomonadati</taxon>
        <taxon>Pseudomonadota</taxon>
        <taxon>Gammaproteobacteria</taxon>
        <taxon>Enterobacterales</taxon>
        <taxon>Morganellaceae</taxon>
        <taxon>Photorhabdus</taxon>
    </lineage>
</organism>
<evidence type="ECO:0000313" key="1">
    <source>
        <dbReference type="EMBL" id="NHB93702.1"/>
    </source>
</evidence>
<comment type="caution">
    <text evidence="1">The sequence shown here is derived from an EMBL/GenBank/DDBJ whole genome shotgun (WGS) entry which is preliminary data.</text>
</comment>
<sequence>MLFNPHLVSAVKPGIKPGDREIECILKSNIINFNKCVDTYAALGKGLRQFLLTLPMIRKLNKPFGISAESLINA</sequence>
<dbReference type="EMBL" id="PUJW01000018">
    <property type="protein sequence ID" value="NHB93702.1"/>
    <property type="molecule type" value="Genomic_DNA"/>
</dbReference>